<evidence type="ECO:0000313" key="2">
    <source>
        <dbReference type="EMBL" id="WRL66032.1"/>
    </source>
</evidence>
<feature type="region of interest" description="Disordered" evidence="1">
    <location>
        <begin position="1"/>
        <end position="54"/>
    </location>
</feature>
<dbReference type="Proteomes" id="UP001324287">
    <property type="component" value="Chromosome"/>
</dbReference>
<protein>
    <submittedName>
        <fullName evidence="2">Uncharacterized protein</fullName>
    </submittedName>
</protein>
<keyword evidence="3" id="KW-1185">Reference proteome</keyword>
<evidence type="ECO:0000313" key="3">
    <source>
        <dbReference type="Proteomes" id="UP001324287"/>
    </source>
</evidence>
<dbReference type="EMBL" id="CP141261">
    <property type="protein sequence ID" value="WRL66032.1"/>
    <property type="molecule type" value="Genomic_DNA"/>
</dbReference>
<accession>A0ABZ1B6N4</accession>
<reference evidence="2 3" key="1">
    <citation type="submission" date="2023-12" db="EMBL/GenBank/DDBJ databases">
        <title>Blastococcus brunescens sp. nov., an actonobacterium isolated from sandstone collected in sahara desert.</title>
        <authorList>
            <person name="Gtari M."/>
            <person name="Ghodhbane F."/>
        </authorList>
    </citation>
    <scope>NUCLEOTIDE SEQUENCE [LARGE SCALE GENOMIC DNA]</scope>
    <source>
        <strain evidence="2 3">BMG 8361</strain>
    </source>
</reference>
<name>A0ABZ1B6N4_9ACTN</name>
<dbReference type="RefSeq" id="WP_324277349.1">
    <property type="nucleotide sequence ID" value="NZ_CP141261.1"/>
</dbReference>
<proteinExistence type="predicted"/>
<organism evidence="2 3">
    <name type="scientific">Blastococcus brunescens</name>
    <dbReference type="NCBI Taxonomy" id="1564165"/>
    <lineage>
        <taxon>Bacteria</taxon>
        <taxon>Bacillati</taxon>
        <taxon>Actinomycetota</taxon>
        <taxon>Actinomycetes</taxon>
        <taxon>Geodermatophilales</taxon>
        <taxon>Geodermatophilaceae</taxon>
        <taxon>Blastococcus</taxon>
    </lineage>
</organism>
<gene>
    <name evidence="2" type="ORF">U6N30_11075</name>
</gene>
<evidence type="ECO:0000256" key="1">
    <source>
        <dbReference type="SAM" id="MobiDB-lite"/>
    </source>
</evidence>
<sequence>MPGARRTCRHAQISSSLWHPSASRSTRRDSSARPRRAGFLDSSYRSSRAEQMRRRTPVIAAARMPAIAPGGVIAQASNTARSAELTASPSTRRLSAQARAARCTTTPAGPRPLRCGSTLMWTGPGGCCVSSHRASAVT</sequence>